<comment type="caution">
    <text evidence="1">The sequence shown here is derived from an EMBL/GenBank/DDBJ whole genome shotgun (WGS) entry which is preliminary data.</text>
</comment>
<protein>
    <submittedName>
        <fullName evidence="1">Uncharacterized protein</fullName>
    </submittedName>
</protein>
<dbReference type="EMBL" id="VSRR010009961">
    <property type="protein sequence ID" value="MPC51120.1"/>
    <property type="molecule type" value="Genomic_DNA"/>
</dbReference>
<sequence>MVHDLSVKVLPLLKREPNQRNTNLRQEAGSCTARRQLSRCTGPCLAPALNLATRGAIASLHIPLRNLTLPRISCVNTWCHLGRKDTLPLHLHGGV</sequence>
<accession>A0A5B7FTG7</accession>
<evidence type="ECO:0000313" key="2">
    <source>
        <dbReference type="Proteomes" id="UP000324222"/>
    </source>
</evidence>
<dbReference type="AlphaFoldDB" id="A0A5B7FTG7"/>
<keyword evidence="2" id="KW-1185">Reference proteome</keyword>
<evidence type="ECO:0000313" key="1">
    <source>
        <dbReference type="EMBL" id="MPC51120.1"/>
    </source>
</evidence>
<dbReference type="Proteomes" id="UP000324222">
    <property type="component" value="Unassembled WGS sequence"/>
</dbReference>
<organism evidence="1 2">
    <name type="scientific">Portunus trituberculatus</name>
    <name type="common">Swimming crab</name>
    <name type="synonym">Neptunus trituberculatus</name>
    <dbReference type="NCBI Taxonomy" id="210409"/>
    <lineage>
        <taxon>Eukaryota</taxon>
        <taxon>Metazoa</taxon>
        <taxon>Ecdysozoa</taxon>
        <taxon>Arthropoda</taxon>
        <taxon>Crustacea</taxon>
        <taxon>Multicrustacea</taxon>
        <taxon>Malacostraca</taxon>
        <taxon>Eumalacostraca</taxon>
        <taxon>Eucarida</taxon>
        <taxon>Decapoda</taxon>
        <taxon>Pleocyemata</taxon>
        <taxon>Brachyura</taxon>
        <taxon>Eubrachyura</taxon>
        <taxon>Portunoidea</taxon>
        <taxon>Portunidae</taxon>
        <taxon>Portuninae</taxon>
        <taxon>Portunus</taxon>
    </lineage>
</organism>
<name>A0A5B7FTG7_PORTR</name>
<gene>
    <name evidence="1" type="ORF">E2C01_044959</name>
</gene>
<reference evidence="1 2" key="1">
    <citation type="submission" date="2019-05" db="EMBL/GenBank/DDBJ databases">
        <title>Another draft genome of Portunus trituberculatus and its Hox gene families provides insights of decapod evolution.</title>
        <authorList>
            <person name="Jeong J.-H."/>
            <person name="Song I."/>
            <person name="Kim S."/>
            <person name="Choi T."/>
            <person name="Kim D."/>
            <person name="Ryu S."/>
            <person name="Kim W."/>
        </authorList>
    </citation>
    <scope>NUCLEOTIDE SEQUENCE [LARGE SCALE GENOMIC DNA]</scope>
    <source>
        <tissue evidence="1">Muscle</tissue>
    </source>
</reference>
<proteinExistence type="predicted"/>